<evidence type="ECO:0000256" key="5">
    <source>
        <dbReference type="ARBA" id="ARBA00022723"/>
    </source>
</evidence>
<feature type="transmembrane region" description="Helical" evidence="14">
    <location>
        <begin position="765"/>
        <end position="788"/>
    </location>
</feature>
<evidence type="ECO:0000256" key="8">
    <source>
        <dbReference type="ARBA" id="ARBA00022840"/>
    </source>
</evidence>
<evidence type="ECO:0000259" key="16">
    <source>
        <dbReference type="Pfam" id="PF00122"/>
    </source>
</evidence>
<organism evidence="19 20">
    <name type="scientific">Biomphalaria glabrata</name>
    <name type="common">Bloodfluke planorb</name>
    <name type="synonym">Freshwater snail</name>
    <dbReference type="NCBI Taxonomy" id="6526"/>
    <lineage>
        <taxon>Eukaryota</taxon>
        <taxon>Metazoa</taxon>
        <taxon>Spiralia</taxon>
        <taxon>Lophotrochozoa</taxon>
        <taxon>Mollusca</taxon>
        <taxon>Gastropoda</taxon>
        <taxon>Heterobranchia</taxon>
        <taxon>Euthyneura</taxon>
        <taxon>Panpulmonata</taxon>
        <taxon>Hygrophila</taxon>
        <taxon>Lymnaeoidea</taxon>
        <taxon>Planorbidae</taxon>
        <taxon>Biomphalaria</taxon>
    </lineage>
</organism>
<evidence type="ECO:0000256" key="12">
    <source>
        <dbReference type="ARBA" id="ARBA00023136"/>
    </source>
</evidence>
<dbReference type="Gene3D" id="3.40.1110.10">
    <property type="entry name" value="Calcium-transporting ATPase, cytoplasmic domain N"/>
    <property type="match status" value="1"/>
</dbReference>
<feature type="domain" description="Cation-transporting P-type ATPase N-terminal" evidence="17">
    <location>
        <begin position="189"/>
        <end position="240"/>
    </location>
</feature>
<evidence type="ECO:0000256" key="14">
    <source>
        <dbReference type="RuleBase" id="RU362082"/>
    </source>
</evidence>
<dbReference type="EnsemblMetazoa" id="BGLB013956-RB">
    <property type="protein sequence ID" value="BGLB013956-PB"/>
    <property type="gene ID" value="BGLB013956"/>
</dbReference>
<comment type="similarity">
    <text evidence="2 14">Belongs to the cation transport ATPase (P-type) (TC 3.A.3) family. Type V subfamily.</text>
</comment>
<comment type="subcellular location">
    <subcellularLocation>
        <location evidence="1">Late endosome membrane</location>
        <topology evidence="1">Multi-pass membrane protein</topology>
    </subcellularLocation>
    <subcellularLocation>
        <location evidence="14">Membrane</location>
        <topology evidence="14">Multi-pass membrane protein</topology>
    </subcellularLocation>
</comment>
<feature type="transmembrane region" description="Helical" evidence="14">
    <location>
        <begin position="710"/>
        <end position="728"/>
    </location>
</feature>
<dbReference type="FunFam" id="3.40.1110.10:FF:000026">
    <property type="entry name" value="Cation-transporting ATPase"/>
    <property type="match status" value="1"/>
</dbReference>
<dbReference type="InterPro" id="IPR001757">
    <property type="entry name" value="P_typ_ATPase"/>
</dbReference>
<keyword evidence="7" id="KW-0967">Endosome</keyword>
<reference evidence="19" key="1">
    <citation type="submission" date="2020-05" db="UniProtKB">
        <authorList>
            <consortium name="EnsemblMetazoa"/>
        </authorList>
    </citation>
    <scope>IDENTIFICATION</scope>
    <source>
        <strain evidence="19">BB02</strain>
    </source>
</reference>
<dbReference type="GO" id="GO:0019829">
    <property type="term" value="F:ATPase-coupled monoatomic cation transmembrane transporter activity"/>
    <property type="evidence" value="ECO:0007669"/>
    <property type="project" value="UniProtKB-UniRule"/>
</dbReference>
<feature type="transmembrane region" description="Helical" evidence="14">
    <location>
        <begin position="863"/>
        <end position="881"/>
    </location>
</feature>
<evidence type="ECO:0000259" key="18">
    <source>
        <dbReference type="Pfam" id="PF12409"/>
    </source>
</evidence>
<evidence type="ECO:0000313" key="20">
    <source>
        <dbReference type="Proteomes" id="UP000076420"/>
    </source>
</evidence>
<sequence>MDKTILSNPDGDPDEGPGSRLKAASTRGQNMKYGHHYVNVGEEDQMEIHSYQLSKMKLYLTYLGYLWTVGILRLVFYWLPHLMLWATHIPCELANAEKVLLRDQYKSYHVCSVKTITKEGTGVKIRRPKKVFFKKIYQQESYTLRPEKDESLIRFFICKRVKYIWDPELACYIPLKGLDVGYRQSYFHNTKGLTIVEQSKRRVLYGVNSIAVHVTPVIILLFKEALSPFYIFQVFSMTVWYLDHYWIYATCIVVMTTFSITVQIYQTRKFERALRNTIASTTVTTVIRGDGTCEDIPSEDLVPGDVIEIPRHGCDMQCDAVLITGNCIVNESMLTGESVPVTKTPLPNTTGMKQENDPELTMNNHSRHILFCGTHIIQTRFYGNQKVKAVVLRTGFSTSKGELVRSIMYPKPVDFKFQRHSYYFIMVLAAVALMGFIYTIVLMAERGDSVTDIILRSLDLITIAVPPALPAALAMGVVFSQRRLKLKNVYCISPRGINISGTIDTVCFDKTGTLTEDGLDMHGVVKVDKCQFEPIIKDMNQLPNDPLLACMACCHSLTIIENEIMGDPLDLIMFNASNWQLEEPGADETRFDMMTPTIVRPKLTSAAKRLSTDDALSGGDIGIVRQFPFSSSLQRMSVITRRLGAKNFDLYVKGSPEMITSLCKSDTIPFDFQQVLQSYTQHGYRVIALAWKQLPSKLNYVKVHRLNRYWIYYYFYMKNIFKMLLFYIDLYDYLFREGRAALVTSFGVFKYIACYSLTQFTSVLILYWVCCFACTSMFSSFYLVFNFYKSVYFTVSRTGPYNELVEDRPLVSLLSASPILSIVAQMCLVISAQTFMYFNVKEQDWFIPFKENNDDDYTCHENAAVFLISAYQYIILAITFAKGAPFRKSIFSNWWLMINFVVALGVTMWLTLYPTEPVADVLNLAILPSLKYRAFFIGVAFIQFALSYVVEKFLIDNETLRRRVSNCLKGCLPSQDLAYHKIESEIEKDPNWPPVSKKKVDLAEIFQRQENMHSPQNLEEMKNSLEDVLSSDQEDENDQNEQLIQKETSFSDLASGSHRNSKRLRHDSAADNVVFSDYGDNYNTPL</sequence>
<dbReference type="Pfam" id="PF13246">
    <property type="entry name" value="Cation_ATPase"/>
    <property type="match status" value="1"/>
</dbReference>
<keyword evidence="11 14" id="KW-1133">Transmembrane helix</keyword>
<dbReference type="InterPro" id="IPR047819">
    <property type="entry name" value="P5A-ATPase_N"/>
</dbReference>
<dbReference type="NCBIfam" id="TIGR01657">
    <property type="entry name" value="P-ATPase-V"/>
    <property type="match status" value="1"/>
</dbReference>
<dbReference type="GO" id="GO:0005524">
    <property type="term" value="F:ATP binding"/>
    <property type="evidence" value="ECO:0007669"/>
    <property type="project" value="UniProtKB-UniRule"/>
</dbReference>
<dbReference type="Gene3D" id="2.70.150.10">
    <property type="entry name" value="Calcium-transporting ATPase, cytoplasmic transduction domain A"/>
    <property type="match status" value="1"/>
</dbReference>
<feature type="transmembrane region" description="Helical" evidence="14">
    <location>
        <begin position="59"/>
        <end position="79"/>
    </location>
</feature>
<keyword evidence="9 14" id="KW-0460">Magnesium</keyword>
<keyword evidence="5 14" id="KW-0479">Metal-binding</keyword>
<dbReference type="Pfam" id="PF00690">
    <property type="entry name" value="Cation_ATPase_N"/>
    <property type="match status" value="1"/>
</dbReference>
<dbReference type="GO" id="GO:0006874">
    <property type="term" value="P:intracellular calcium ion homeostasis"/>
    <property type="evidence" value="ECO:0007669"/>
    <property type="project" value="TreeGrafter"/>
</dbReference>
<feature type="region of interest" description="Disordered" evidence="15">
    <location>
        <begin position="1"/>
        <end position="22"/>
    </location>
</feature>
<protein>
    <recommendedName>
        <fullName evidence="14">Cation-transporting ATPase</fullName>
        <ecNumber evidence="14">7.2.2.-</ecNumber>
    </recommendedName>
</protein>
<name>A0A2C9K6B3_BIOGL</name>
<dbReference type="GO" id="GO:0016887">
    <property type="term" value="F:ATP hydrolysis activity"/>
    <property type="evidence" value="ECO:0007669"/>
    <property type="project" value="InterPro"/>
</dbReference>
<evidence type="ECO:0000256" key="6">
    <source>
        <dbReference type="ARBA" id="ARBA00022741"/>
    </source>
</evidence>
<dbReference type="PANTHER" id="PTHR45630">
    <property type="entry name" value="CATION-TRANSPORTING ATPASE-RELATED"/>
    <property type="match status" value="1"/>
</dbReference>
<evidence type="ECO:0000256" key="4">
    <source>
        <dbReference type="ARBA" id="ARBA00022692"/>
    </source>
</evidence>
<dbReference type="InterPro" id="IPR004014">
    <property type="entry name" value="ATPase_P-typ_cation-transptr_N"/>
</dbReference>
<dbReference type="InterPro" id="IPR006544">
    <property type="entry name" value="P-type_TPase_V"/>
</dbReference>
<keyword evidence="3" id="KW-0597">Phosphoprotein</keyword>
<dbReference type="VEuPathDB" id="VectorBase:BGLAX_047753"/>
<evidence type="ECO:0000256" key="1">
    <source>
        <dbReference type="ARBA" id="ARBA00004107"/>
    </source>
</evidence>
<feature type="region of interest" description="Disordered" evidence="15">
    <location>
        <begin position="1046"/>
        <end position="1086"/>
    </location>
</feature>
<feature type="transmembrane region" description="Helical" evidence="14">
    <location>
        <begin position="245"/>
        <end position="265"/>
    </location>
</feature>
<dbReference type="OrthoDB" id="48943at2759"/>
<evidence type="ECO:0000256" key="2">
    <source>
        <dbReference type="ARBA" id="ARBA00006000"/>
    </source>
</evidence>
<feature type="transmembrane region" description="Helical" evidence="14">
    <location>
        <begin position="809"/>
        <end position="832"/>
    </location>
</feature>
<dbReference type="Pfam" id="PF12409">
    <property type="entry name" value="P5-ATPase"/>
    <property type="match status" value="1"/>
</dbReference>
<dbReference type="EC" id="7.2.2.-" evidence="14"/>
<feature type="domain" description="P-type ATPase A" evidence="16">
    <location>
        <begin position="283"/>
        <end position="407"/>
    </location>
</feature>
<feature type="domain" description="P5B-type ATPase N-terminal" evidence="18">
    <location>
        <begin position="42"/>
        <end position="166"/>
    </location>
</feature>
<dbReference type="InterPro" id="IPR008250">
    <property type="entry name" value="ATPase_P-typ_transduc_dom_A_sf"/>
</dbReference>
<dbReference type="InterPro" id="IPR018303">
    <property type="entry name" value="ATPase_P-typ_P_site"/>
</dbReference>
<dbReference type="PRINTS" id="PR00119">
    <property type="entry name" value="CATATPASE"/>
</dbReference>
<feature type="transmembrane region" description="Helical" evidence="14">
    <location>
        <begin position="421"/>
        <end position="441"/>
    </location>
</feature>
<evidence type="ECO:0000256" key="3">
    <source>
        <dbReference type="ARBA" id="ARBA00022553"/>
    </source>
</evidence>
<feature type="transmembrane region" description="Helical" evidence="14">
    <location>
        <begin position="203"/>
        <end position="222"/>
    </location>
</feature>
<feature type="compositionally biased region" description="Polar residues" evidence="15">
    <location>
        <begin position="1046"/>
        <end position="1058"/>
    </location>
</feature>
<feature type="transmembrane region" description="Helical" evidence="14">
    <location>
        <begin position="893"/>
        <end position="912"/>
    </location>
</feature>
<accession>A0A2C9K6B3</accession>
<dbReference type="SUPFAM" id="SSF81653">
    <property type="entry name" value="Calcium ATPase, transduction domain A"/>
    <property type="match status" value="1"/>
</dbReference>
<comment type="catalytic activity">
    <reaction evidence="13 14">
        <text>ATP + H2O = ADP + phosphate + H(+)</text>
        <dbReference type="Rhea" id="RHEA:13065"/>
        <dbReference type="ChEBI" id="CHEBI:15377"/>
        <dbReference type="ChEBI" id="CHEBI:15378"/>
        <dbReference type="ChEBI" id="CHEBI:30616"/>
        <dbReference type="ChEBI" id="CHEBI:43474"/>
        <dbReference type="ChEBI" id="CHEBI:456216"/>
    </reaction>
</comment>
<keyword evidence="4 14" id="KW-0812">Transmembrane</keyword>
<dbReference type="GO" id="GO:0046872">
    <property type="term" value="F:metal ion binding"/>
    <property type="evidence" value="ECO:0007669"/>
    <property type="project" value="UniProtKB-UniRule"/>
</dbReference>
<dbReference type="PANTHER" id="PTHR45630:SF8">
    <property type="entry name" value="CATION-TRANSPORTING ATPASE"/>
    <property type="match status" value="1"/>
</dbReference>
<keyword evidence="12 14" id="KW-0472">Membrane</keyword>
<dbReference type="GO" id="GO:0015203">
    <property type="term" value="F:polyamine transmembrane transporter activity"/>
    <property type="evidence" value="ECO:0007669"/>
    <property type="project" value="TreeGrafter"/>
</dbReference>
<dbReference type="SUPFAM" id="SSF81660">
    <property type="entry name" value="Metal cation-transporting ATPase, ATP-binding domain N"/>
    <property type="match status" value="1"/>
</dbReference>
<evidence type="ECO:0000259" key="17">
    <source>
        <dbReference type="Pfam" id="PF00690"/>
    </source>
</evidence>
<dbReference type="GO" id="GO:0031902">
    <property type="term" value="C:late endosome membrane"/>
    <property type="evidence" value="ECO:0007669"/>
    <property type="project" value="UniProtKB-SubCell"/>
</dbReference>
<dbReference type="InterPro" id="IPR023299">
    <property type="entry name" value="ATPase_P-typ_cyto_dom_N"/>
</dbReference>
<dbReference type="KEGG" id="bgt:106053004"/>
<evidence type="ECO:0000256" key="9">
    <source>
        <dbReference type="ARBA" id="ARBA00022842"/>
    </source>
</evidence>
<dbReference type="FunFam" id="1.20.1110.10:FF:000023">
    <property type="entry name" value="Cation-transporting ATPase"/>
    <property type="match status" value="1"/>
</dbReference>
<evidence type="ECO:0000256" key="10">
    <source>
        <dbReference type="ARBA" id="ARBA00022967"/>
    </source>
</evidence>
<feature type="transmembrane region" description="Helical" evidence="14">
    <location>
        <begin position="453"/>
        <end position="479"/>
    </location>
</feature>
<proteinExistence type="inferred from homology"/>
<feature type="transmembrane region" description="Helical" evidence="14">
    <location>
        <begin position="932"/>
        <end position="955"/>
    </location>
</feature>
<evidence type="ECO:0000256" key="7">
    <source>
        <dbReference type="ARBA" id="ARBA00022753"/>
    </source>
</evidence>
<dbReference type="SUPFAM" id="SSF81665">
    <property type="entry name" value="Calcium ATPase, transmembrane domain M"/>
    <property type="match status" value="1"/>
</dbReference>
<keyword evidence="8 14" id="KW-0067">ATP-binding</keyword>
<dbReference type="Pfam" id="PF00122">
    <property type="entry name" value="E1-E2_ATPase"/>
    <property type="match status" value="1"/>
</dbReference>
<dbReference type="GO" id="GO:0140358">
    <property type="term" value="F:P-type transmembrane transporter activity"/>
    <property type="evidence" value="ECO:0007669"/>
    <property type="project" value="InterPro"/>
</dbReference>
<dbReference type="VEuPathDB" id="VectorBase:BGLB013956"/>
<evidence type="ECO:0000256" key="13">
    <source>
        <dbReference type="ARBA" id="ARBA00049360"/>
    </source>
</evidence>
<evidence type="ECO:0000256" key="11">
    <source>
        <dbReference type="ARBA" id="ARBA00022989"/>
    </source>
</evidence>
<dbReference type="PROSITE" id="PS00154">
    <property type="entry name" value="ATPASE_E1_E2"/>
    <property type="match status" value="1"/>
</dbReference>
<dbReference type="AlphaFoldDB" id="A0A2C9K6B3"/>
<dbReference type="InterPro" id="IPR059000">
    <property type="entry name" value="ATPase_P-type_domA"/>
</dbReference>
<keyword evidence="6 14" id="KW-0547">Nucleotide-binding</keyword>
<gene>
    <name evidence="19" type="primary">106053004</name>
</gene>
<dbReference type="InterPro" id="IPR023298">
    <property type="entry name" value="ATPase_P-typ_TM_dom_sf"/>
</dbReference>
<keyword evidence="10 14" id="KW-1278">Translocase</keyword>
<dbReference type="STRING" id="6526.A0A2C9K6B3"/>
<dbReference type="Proteomes" id="UP000076420">
    <property type="component" value="Unassembled WGS sequence"/>
</dbReference>
<dbReference type="NCBIfam" id="TIGR01494">
    <property type="entry name" value="ATPase_P-type"/>
    <property type="match status" value="1"/>
</dbReference>
<evidence type="ECO:0000313" key="19">
    <source>
        <dbReference type="EnsemblMetazoa" id="BGLB013956-PB"/>
    </source>
</evidence>
<evidence type="ECO:0000256" key="15">
    <source>
        <dbReference type="SAM" id="MobiDB-lite"/>
    </source>
</evidence>